<name>A0ABP9DCT6_9BACT</name>
<protein>
    <recommendedName>
        <fullName evidence="3">Lipoprotein</fullName>
    </recommendedName>
</protein>
<proteinExistence type="predicted"/>
<dbReference type="RefSeq" id="WP_345371433.1">
    <property type="nucleotide sequence ID" value="NZ_BAABJX010000030.1"/>
</dbReference>
<organism evidence="1 2">
    <name type="scientific">Algivirga pacifica</name>
    <dbReference type="NCBI Taxonomy" id="1162670"/>
    <lineage>
        <taxon>Bacteria</taxon>
        <taxon>Pseudomonadati</taxon>
        <taxon>Bacteroidota</taxon>
        <taxon>Cytophagia</taxon>
        <taxon>Cytophagales</taxon>
        <taxon>Flammeovirgaceae</taxon>
        <taxon>Algivirga</taxon>
    </lineage>
</organism>
<sequence length="195" mass="21698">MKKPLYIPIILSLLYSSSCTSPPKEEGEATENMASISQPTLPITVTTDSFTYVSAEDLIHQGYEKAEEDDVPISLQLEHIMSLKELTHKDGTPNYIFATYLLEGENTESSLDAAINLCENKLRKEAVHYFDQQIQEGVNPIAVRSNSMKLPSRSALKIKKVNEQTGEAEFLVVLYANTDSVLSAATEEERNLPTE</sequence>
<gene>
    <name evidence="1" type="ORF">GCM10023331_19950</name>
</gene>
<comment type="caution">
    <text evidence="1">The sequence shown here is derived from an EMBL/GenBank/DDBJ whole genome shotgun (WGS) entry which is preliminary data.</text>
</comment>
<dbReference type="Proteomes" id="UP001500298">
    <property type="component" value="Unassembled WGS sequence"/>
</dbReference>
<evidence type="ECO:0000313" key="1">
    <source>
        <dbReference type="EMBL" id="GAA4834737.1"/>
    </source>
</evidence>
<evidence type="ECO:0000313" key="2">
    <source>
        <dbReference type="Proteomes" id="UP001500298"/>
    </source>
</evidence>
<accession>A0ABP9DCT6</accession>
<dbReference type="EMBL" id="BAABJX010000030">
    <property type="protein sequence ID" value="GAA4834737.1"/>
    <property type="molecule type" value="Genomic_DNA"/>
</dbReference>
<evidence type="ECO:0008006" key="3">
    <source>
        <dbReference type="Google" id="ProtNLM"/>
    </source>
</evidence>
<keyword evidence="2" id="KW-1185">Reference proteome</keyword>
<reference evidence="2" key="1">
    <citation type="journal article" date="2019" name="Int. J. Syst. Evol. Microbiol.">
        <title>The Global Catalogue of Microorganisms (GCM) 10K type strain sequencing project: providing services to taxonomists for standard genome sequencing and annotation.</title>
        <authorList>
            <consortium name="The Broad Institute Genomics Platform"/>
            <consortium name="The Broad Institute Genome Sequencing Center for Infectious Disease"/>
            <person name="Wu L."/>
            <person name="Ma J."/>
        </authorList>
    </citation>
    <scope>NUCLEOTIDE SEQUENCE [LARGE SCALE GENOMIC DNA]</scope>
    <source>
        <strain evidence="2">JCM 18326</strain>
    </source>
</reference>